<proteinExistence type="predicted"/>
<dbReference type="VEuPathDB" id="MicrosporidiaDB:M153_135590002"/>
<organism evidence="1 2">
    <name type="scientific">Pseudoloma neurophilia</name>
    <dbReference type="NCBI Taxonomy" id="146866"/>
    <lineage>
        <taxon>Eukaryota</taxon>
        <taxon>Fungi</taxon>
        <taxon>Fungi incertae sedis</taxon>
        <taxon>Microsporidia</taxon>
        <taxon>Pseudoloma</taxon>
    </lineage>
</organism>
<evidence type="ECO:0000313" key="2">
    <source>
        <dbReference type="Proteomes" id="UP000051530"/>
    </source>
</evidence>
<keyword evidence="2" id="KW-1185">Reference proteome</keyword>
<dbReference type="AlphaFoldDB" id="A0A0R0LRE7"/>
<dbReference type="OrthoDB" id="2188446at2759"/>
<dbReference type="Proteomes" id="UP000051530">
    <property type="component" value="Unassembled WGS sequence"/>
</dbReference>
<comment type="caution">
    <text evidence="1">The sequence shown here is derived from an EMBL/GenBank/DDBJ whole genome shotgun (WGS) entry which is preliminary data.</text>
</comment>
<name>A0A0R0LRE7_9MICR</name>
<gene>
    <name evidence="1" type="ORF">M153_135590002</name>
</gene>
<reference evidence="1 2" key="1">
    <citation type="submission" date="2015-07" db="EMBL/GenBank/DDBJ databases">
        <title>The genome of Pseudoloma neurophilia, a relevant intracellular parasite of the zebrafish.</title>
        <authorList>
            <person name="Ndikumana S."/>
            <person name="Pelin A."/>
            <person name="Sanders J."/>
            <person name="Corradi N."/>
        </authorList>
    </citation>
    <scope>NUCLEOTIDE SEQUENCE [LARGE SCALE GENOMIC DNA]</scope>
    <source>
        <strain evidence="1 2">MK1</strain>
    </source>
</reference>
<feature type="non-terminal residue" evidence="1">
    <location>
        <position position="1"/>
    </location>
</feature>
<evidence type="ECO:0000313" key="1">
    <source>
        <dbReference type="EMBL" id="KRH92038.1"/>
    </source>
</evidence>
<sequence length="252" mass="29879">DTLNTSCDTLNTKFECLGEKTRDLKKYRQYSEMITFCKKKVLFNTKEFCDTFRNLSKFELLAFLQENTINFKGRLLINNSFYPKRLHTVRNNVINGFDNFDPSKAPRAEYWLWEEMYELGSTISKLKGYDESVQNTSSFQSENFQPEKIHMDFIEMEYSIQKMLSLENLAEKMKLKPENILEYFVNCNFVKLSNGKYTKSETSDPILNQIVTILQIKETVKRKEISFSSEKDFKKIIKDFCNFEKGSWKIKK</sequence>
<protein>
    <submittedName>
        <fullName evidence="1">Uncharacterized protein</fullName>
    </submittedName>
</protein>
<accession>A0A0R0LRE7</accession>
<dbReference type="EMBL" id="LGUB01001275">
    <property type="protein sequence ID" value="KRH92038.1"/>
    <property type="molecule type" value="Genomic_DNA"/>
</dbReference>